<accession>A0ABS6VN76</accession>
<evidence type="ECO:0000256" key="1">
    <source>
        <dbReference type="ARBA" id="ARBA00001282"/>
    </source>
</evidence>
<dbReference type="EC" id="2.7.7.60" evidence="4"/>
<dbReference type="RefSeq" id="WP_219041755.1">
    <property type="nucleotide sequence ID" value="NZ_JAHWDQ010000001.1"/>
</dbReference>
<dbReference type="HAMAP" id="MF_00108">
    <property type="entry name" value="IspD"/>
    <property type="match status" value="1"/>
</dbReference>
<dbReference type="PROSITE" id="PS01295">
    <property type="entry name" value="ISPD"/>
    <property type="match status" value="1"/>
</dbReference>
<dbReference type="InterPro" id="IPR050088">
    <property type="entry name" value="IspD/TarI_cytidylyltransf_bact"/>
</dbReference>
<dbReference type="Proteomes" id="UP001166291">
    <property type="component" value="Unassembled WGS sequence"/>
</dbReference>
<dbReference type="NCBIfam" id="TIGR00453">
    <property type="entry name" value="ispD"/>
    <property type="match status" value="1"/>
</dbReference>
<dbReference type="GO" id="GO:0050518">
    <property type="term" value="F:2-C-methyl-D-erythritol 4-phosphate cytidylyltransferase activity"/>
    <property type="evidence" value="ECO:0007669"/>
    <property type="project" value="UniProtKB-EC"/>
</dbReference>
<dbReference type="CDD" id="cd02516">
    <property type="entry name" value="CDP-ME_synthetase"/>
    <property type="match status" value="1"/>
</dbReference>
<dbReference type="InterPro" id="IPR018294">
    <property type="entry name" value="ISPD_synthase_CS"/>
</dbReference>
<evidence type="ECO:0000256" key="3">
    <source>
        <dbReference type="ARBA" id="ARBA00022695"/>
    </source>
</evidence>
<feature type="site" description="Positions MEP for the nucleophilic attack" evidence="4">
    <location>
        <position position="214"/>
    </location>
</feature>
<dbReference type="PANTHER" id="PTHR32125">
    <property type="entry name" value="2-C-METHYL-D-ERYTHRITOL 4-PHOSPHATE CYTIDYLYLTRANSFERASE, CHLOROPLASTIC"/>
    <property type="match status" value="1"/>
</dbReference>
<reference evidence="5" key="1">
    <citation type="submission" date="2021-07" db="EMBL/GenBank/DDBJ databases">
        <title>Zhongshania sp. CAU 1632 isolated from seawater.</title>
        <authorList>
            <person name="Kim W."/>
        </authorList>
    </citation>
    <scope>NUCLEOTIDE SEQUENCE</scope>
    <source>
        <strain evidence="5">CAU 1632</strain>
    </source>
</reference>
<keyword evidence="3 4" id="KW-0548">Nucleotidyltransferase</keyword>
<evidence type="ECO:0000256" key="2">
    <source>
        <dbReference type="ARBA" id="ARBA00022679"/>
    </source>
</evidence>
<sequence length="233" mass="25417">MINKPRLWAVIPAAGSGARFGAALPKQYLKLADKTVIEHSISKLLMHSDIAAIAVALHPDDHFFSSLSCANDSRVLRVDGGSERAHSVANALAALEKAADSDWVLVHDAARPCVSNRDIKRLIELGCAHSVGAILASPVVDTVKRSTALGEIAETVDRKDIWRALTPQLFRYGDLRDALRFCHDQQLLVTDEASALEHCGRQPLLVEGSPRNIKITYPDDLAIAEVFLRGEEQ</sequence>
<feature type="site" description="Transition state stabilizer" evidence="4">
    <location>
        <position position="19"/>
    </location>
</feature>
<organism evidence="5 6">
    <name type="scientific">Zhongshania aquimaris</name>
    <dbReference type="NCBI Taxonomy" id="2857107"/>
    <lineage>
        <taxon>Bacteria</taxon>
        <taxon>Pseudomonadati</taxon>
        <taxon>Pseudomonadota</taxon>
        <taxon>Gammaproteobacteria</taxon>
        <taxon>Cellvibrionales</taxon>
        <taxon>Spongiibacteraceae</taxon>
        <taxon>Zhongshania</taxon>
    </lineage>
</organism>
<evidence type="ECO:0000313" key="5">
    <source>
        <dbReference type="EMBL" id="MBW2939503.1"/>
    </source>
</evidence>
<evidence type="ECO:0000313" key="6">
    <source>
        <dbReference type="Proteomes" id="UP001166291"/>
    </source>
</evidence>
<dbReference type="InterPro" id="IPR001228">
    <property type="entry name" value="IspD"/>
</dbReference>
<comment type="pathway">
    <text evidence="4">Isoprenoid biosynthesis; isopentenyl diphosphate biosynthesis via DXP pathway; isopentenyl diphosphate from 1-deoxy-D-xylulose 5-phosphate: step 2/6.</text>
</comment>
<feature type="site" description="Transition state stabilizer" evidence="4">
    <location>
        <position position="26"/>
    </location>
</feature>
<keyword evidence="2 4" id="KW-0808">Transferase</keyword>
<evidence type="ECO:0000256" key="4">
    <source>
        <dbReference type="HAMAP-Rule" id="MF_00108"/>
    </source>
</evidence>
<dbReference type="PANTHER" id="PTHR32125:SF4">
    <property type="entry name" value="2-C-METHYL-D-ERYTHRITOL 4-PHOSPHATE CYTIDYLYLTRANSFERASE, CHLOROPLASTIC"/>
    <property type="match status" value="1"/>
</dbReference>
<name>A0ABS6VN76_9GAMM</name>
<comment type="function">
    <text evidence="4">Catalyzes the formation of 4-diphosphocytidyl-2-C-methyl-D-erythritol from CTP and 2-C-methyl-D-erythritol 4-phosphate (MEP).</text>
</comment>
<protein>
    <recommendedName>
        <fullName evidence="4">2-C-methyl-D-erythritol 4-phosphate cytidylyltransferase</fullName>
        <ecNumber evidence="4">2.7.7.60</ecNumber>
    </recommendedName>
    <alternativeName>
        <fullName evidence="4">4-diphosphocytidyl-2C-methyl-D-erythritol synthase</fullName>
    </alternativeName>
    <alternativeName>
        <fullName evidence="4">MEP cytidylyltransferase</fullName>
        <shortName evidence="4">MCT</shortName>
    </alternativeName>
</protein>
<dbReference type="Pfam" id="PF01128">
    <property type="entry name" value="IspD"/>
    <property type="match status" value="1"/>
</dbReference>
<comment type="caution">
    <text evidence="5">The sequence shown here is derived from an EMBL/GenBank/DDBJ whole genome shotgun (WGS) entry which is preliminary data.</text>
</comment>
<keyword evidence="6" id="KW-1185">Reference proteome</keyword>
<comment type="similarity">
    <text evidence="4">Belongs to the IspD/TarI cytidylyltransferase family. IspD subfamily.</text>
</comment>
<dbReference type="InterPro" id="IPR034683">
    <property type="entry name" value="IspD/TarI"/>
</dbReference>
<feature type="site" description="Positions MEP for the nucleophilic attack" evidence="4">
    <location>
        <position position="158"/>
    </location>
</feature>
<keyword evidence="4" id="KW-0414">Isoprene biosynthesis</keyword>
<dbReference type="EMBL" id="JAHWDQ010000001">
    <property type="protein sequence ID" value="MBW2939503.1"/>
    <property type="molecule type" value="Genomic_DNA"/>
</dbReference>
<gene>
    <name evidence="4 5" type="primary">ispD</name>
    <name evidence="5" type="ORF">KXJ70_01855</name>
</gene>
<comment type="catalytic activity">
    <reaction evidence="1 4">
        <text>2-C-methyl-D-erythritol 4-phosphate + CTP + H(+) = 4-CDP-2-C-methyl-D-erythritol + diphosphate</text>
        <dbReference type="Rhea" id="RHEA:13429"/>
        <dbReference type="ChEBI" id="CHEBI:15378"/>
        <dbReference type="ChEBI" id="CHEBI:33019"/>
        <dbReference type="ChEBI" id="CHEBI:37563"/>
        <dbReference type="ChEBI" id="CHEBI:57823"/>
        <dbReference type="ChEBI" id="CHEBI:58262"/>
        <dbReference type="EC" id="2.7.7.60"/>
    </reaction>
</comment>
<proteinExistence type="inferred from homology"/>